<accession>A0A4Q1BPH6</accession>
<feature type="compositionally biased region" description="Polar residues" evidence="1">
    <location>
        <begin position="63"/>
        <end position="84"/>
    </location>
</feature>
<dbReference type="Proteomes" id="UP000289152">
    <property type="component" value="Unassembled WGS sequence"/>
</dbReference>
<comment type="caution">
    <text evidence="2">The sequence shown here is derived from an EMBL/GenBank/DDBJ whole genome shotgun (WGS) entry which is preliminary data.</text>
</comment>
<dbReference type="AlphaFoldDB" id="A0A4Q1BPH6"/>
<feature type="compositionally biased region" description="Basic and acidic residues" evidence="1">
    <location>
        <begin position="48"/>
        <end position="58"/>
    </location>
</feature>
<proteinExistence type="predicted"/>
<gene>
    <name evidence="2" type="ORF">M231_02997</name>
</gene>
<sequence>MSHQDSIKLTNNDGSALSLEQVNLILPALSVSGQGPSTVADSVKWEDHHFRKDCKQQEDCEADSNNSPTSLMVTQPKGNASMSPRSVLEGKGTEAHSSGAEVSFSGAGSEDEPFRLKETARAASVTVTENHVSVAPDHRPAAYLGFNCQDRR</sequence>
<dbReference type="EMBL" id="SDIL01000027">
    <property type="protein sequence ID" value="RXK39804.1"/>
    <property type="molecule type" value="Genomic_DNA"/>
</dbReference>
<evidence type="ECO:0000313" key="3">
    <source>
        <dbReference type="Proteomes" id="UP000289152"/>
    </source>
</evidence>
<keyword evidence="3" id="KW-1185">Reference proteome</keyword>
<dbReference type="InParanoid" id="A0A4Q1BPH6"/>
<protein>
    <submittedName>
        <fullName evidence="2">Uncharacterized protein</fullName>
    </submittedName>
</protein>
<feature type="region of interest" description="Disordered" evidence="1">
    <location>
        <begin position="48"/>
        <end position="112"/>
    </location>
</feature>
<evidence type="ECO:0000256" key="1">
    <source>
        <dbReference type="SAM" id="MobiDB-lite"/>
    </source>
</evidence>
<organism evidence="2 3">
    <name type="scientific">Tremella mesenterica</name>
    <name type="common">Jelly fungus</name>
    <dbReference type="NCBI Taxonomy" id="5217"/>
    <lineage>
        <taxon>Eukaryota</taxon>
        <taxon>Fungi</taxon>
        <taxon>Dikarya</taxon>
        <taxon>Basidiomycota</taxon>
        <taxon>Agaricomycotina</taxon>
        <taxon>Tremellomycetes</taxon>
        <taxon>Tremellales</taxon>
        <taxon>Tremellaceae</taxon>
        <taxon>Tremella</taxon>
    </lineage>
</organism>
<evidence type="ECO:0000313" key="2">
    <source>
        <dbReference type="EMBL" id="RXK39804.1"/>
    </source>
</evidence>
<reference evidence="2 3" key="1">
    <citation type="submission" date="2016-06" db="EMBL/GenBank/DDBJ databases">
        <title>Evolution of pathogenesis and genome organization in the Tremellales.</title>
        <authorList>
            <person name="Cuomo C."/>
            <person name="Litvintseva A."/>
            <person name="Heitman J."/>
            <person name="Chen Y."/>
            <person name="Sun S."/>
            <person name="Springer D."/>
            <person name="Dromer F."/>
            <person name="Young S."/>
            <person name="Zeng Q."/>
            <person name="Chapman S."/>
            <person name="Gujja S."/>
            <person name="Saif S."/>
            <person name="Birren B."/>
        </authorList>
    </citation>
    <scope>NUCLEOTIDE SEQUENCE [LARGE SCALE GENOMIC DNA]</scope>
    <source>
        <strain evidence="2 3">ATCC 28783</strain>
    </source>
</reference>
<name>A0A4Q1BPH6_TREME</name>